<dbReference type="EMBL" id="JBHTHY010000004">
    <property type="protein sequence ID" value="MFD0797200.1"/>
    <property type="molecule type" value="Genomic_DNA"/>
</dbReference>
<proteinExistence type="predicted"/>
<dbReference type="PANTHER" id="PTHR34580">
    <property type="match status" value="1"/>
</dbReference>
<gene>
    <name evidence="3" type="ORF">ACFQZJ_07000</name>
</gene>
<dbReference type="Pfam" id="PF13280">
    <property type="entry name" value="WYL"/>
    <property type="match status" value="1"/>
</dbReference>
<dbReference type="InterPro" id="IPR051534">
    <property type="entry name" value="CBASS_pafABC_assoc_protein"/>
</dbReference>
<dbReference type="InterPro" id="IPR057727">
    <property type="entry name" value="WCX_dom"/>
</dbReference>
<name>A0ABW3B2B0_9FLAO</name>
<evidence type="ECO:0000313" key="3">
    <source>
        <dbReference type="EMBL" id="MFD0797200.1"/>
    </source>
</evidence>
<evidence type="ECO:0000259" key="1">
    <source>
        <dbReference type="Pfam" id="PF13280"/>
    </source>
</evidence>
<organism evidence="3 4">
    <name type="scientific">Maribacter chungangensis</name>
    <dbReference type="NCBI Taxonomy" id="1069117"/>
    <lineage>
        <taxon>Bacteria</taxon>
        <taxon>Pseudomonadati</taxon>
        <taxon>Bacteroidota</taxon>
        <taxon>Flavobacteriia</taxon>
        <taxon>Flavobacteriales</taxon>
        <taxon>Flavobacteriaceae</taxon>
        <taxon>Maribacter</taxon>
    </lineage>
</organism>
<sequence>MATNKHAQIRYNVLDNCLSNFQRRYTYEDLLEEVNKVLLEMGTEGIQNRQLKYDISFMQEFFGVELNENLKDGKKKVLRYASKEFSIADHPLNQNDSEQLQTTIAILSRYRRREGFDWIEEIIPRMEAAFELVANAHDSAISYQENKYLKGREHLGTIFNLIIKNKVTELDYQPYKKESITVLVHPYHLKQYNNRWFLFCYNENFQAISNYPLDRINRIEDKGRSFQIPDINWEEYFEDIIGVTRPNNEELQKIKLKFSEGRIKYVTTKAIHESQKLDREDTSGLTVEIEVIPNQELYQTILSFGEDVEVVSPVIVREVLAEKVKKMNEIY</sequence>
<dbReference type="InterPro" id="IPR026881">
    <property type="entry name" value="WYL_dom"/>
</dbReference>
<protein>
    <submittedName>
        <fullName evidence="3">Helix-turn-helix transcriptional regulator</fullName>
    </submittedName>
</protein>
<dbReference type="Proteomes" id="UP001597012">
    <property type="component" value="Unassembled WGS sequence"/>
</dbReference>
<keyword evidence="4" id="KW-1185">Reference proteome</keyword>
<dbReference type="Pfam" id="PF25583">
    <property type="entry name" value="WCX"/>
    <property type="match status" value="1"/>
</dbReference>
<accession>A0ABW3B2B0</accession>
<dbReference type="PROSITE" id="PS52050">
    <property type="entry name" value="WYL"/>
    <property type="match status" value="1"/>
</dbReference>
<evidence type="ECO:0000259" key="2">
    <source>
        <dbReference type="Pfam" id="PF25583"/>
    </source>
</evidence>
<dbReference type="RefSeq" id="WP_379933352.1">
    <property type="nucleotide sequence ID" value="NZ_JBHTHY010000004.1"/>
</dbReference>
<feature type="domain" description="WYL" evidence="1">
    <location>
        <begin position="153"/>
        <end position="220"/>
    </location>
</feature>
<reference evidence="4" key="1">
    <citation type="journal article" date="2019" name="Int. J. Syst. Evol. Microbiol.">
        <title>The Global Catalogue of Microorganisms (GCM) 10K type strain sequencing project: providing services to taxonomists for standard genome sequencing and annotation.</title>
        <authorList>
            <consortium name="The Broad Institute Genomics Platform"/>
            <consortium name="The Broad Institute Genome Sequencing Center for Infectious Disease"/>
            <person name="Wu L."/>
            <person name="Ma J."/>
        </authorList>
    </citation>
    <scope>NUCLEOTIDE SEQUENCE [LARGE SCALE GENOMIC DNA]</scope>
    <source>
        <strain evidence="4">CCUG 61948</strain>
    </source>
</reference>
<feature type="domain" description="WCX" evidence="2">
    <location>
        <begin position="252"/>
        <end position="327"/>
    </location>
</feature>
<dbReference type="PANTHER" id="PTHR34580:SF9">
    <property type="entry name" value="SLL5097 PROTEIN"/>
    <property type="match status" value="1"/>
</dbReference>
<comment type="caution">
    <text evidence="3">The sequence shown here is derived from an EMBL/GenBank/DDBJ whole genome shotgun (WGS) entry which is preliminary data.</text>
</comment>
<evidence type="ECO:0000313" key="4">
    <source>
        <dbReference type="Proteomes" id="UP001597012"/>
    </source>
</evidence>